<accession>F8DDW9</accession>
<dbReference type="AlphaFoldDB" id="F8DDW9"/>
<sequence length="118" mass="12600">MSNTDNNILGRRTVSISRRTLLSTVSGVALGAALPVGTATADDSDDVTVGPLMPRPATAGDGDVRSLNGTWDFTLASSIDDQSNEWREEVVPGQWGYDDGGPDEWYPLEGQLGFRLMA</sequence>
<dbReference type="EMBL" id="CP002840">
    <property type="protein sequence ID" value="AEH39223.1"/>
    <property type="molecule type" value="Genomic_DNA"/>
</dbReference>
<dbReference type="KEGG" id="hxa:Halxa_0642"/>
<feature type="region of interest" description="Disordered" evidence="1">
    <location>
        <begin position="39"/>
        <end position="64"/>
    </location>
</feature>
<evidence type="ECO:0000256" key="1">
    <source>
        <dbReference type="SAM" id="MobiDB-lite"/>
    </source>
</evidence>
<keyword evidence="3" id="KW-1185">Reference proteome</keyword>
<organism evidence="2 3">
    <name type="scientific">Halopiger xanaduensis (strain DSM 18323 / JCM 14033 / SH-6)</name>
    <dbReference type="NCBI Taxonomy" id="797210"/>
    <lineage>
        <taxon>Archaea</taxon>
        <taxon>Methanobacteriati</taxon>
        <taxon>Methanobacteriota</taxon>
        <taxon>Stenosarchaea group</taxon>
        <taxon>Halobacteria</taxon>
        <taxon>Halobacteriales</taxon>
        <taxon>Natrialbaceae</taxon>
        <taxon>Halopiger</taxon>
    </lineage>
</organism>
<keyword evidence="2" id="KW-0614">Plasmid</keyword>
<protein>
    <submittedName>
        <fullName evidence="2">Beta-galactosidase</fullName>
    </submittedName>
</protein>
<dbReference type="InterPro" id="IPR008979">
    <property type="entry name" value="Galactose-bd-like_sf"/>
</dbReference>
<gene>
    <name evidence="2" type="ordered locus">Halxa_0642</name>
</gene>
<geneLocation type="plasmid" evidence="2 3">
    <name>pHALXA01</name>
</geneLocation>
<proteinExistence type="predicted"/>
<dbReference type="HOGENOM" id="CLU_2067766_0_0_2"/>
<dbReference type="Proteomes" id="UP000006794">
    <property type="component" value="Plasmid pHALXA01"/>
</dbReference>
<dbReference type="InterPro" id="IPR006311">
    <property type="entry name" value="TAT_signal"/>
</dbReference>
<evidence type="ECO:0000313" key="2">
    <source>
        <dbReference type="EMBL" id="AEH39223.1"/>
    </source>
</evidence>
<reference evidence="3" key="1">
    <citation type="journal article" date="2012" name="Stand. Genomic Sci.">
        <title>Complete genome sequence of Halopiger xanaduensis type strain (SH-6(T)).</title>
        <authorList>
            <person name="Anderson I."/>
            <person name="Tindall B.J."/>
            <person name="Rohde M."/>
            <person name="Lucas S."/>
            <person name="Han J."/>
            <person name="Lapidus A."/>
            <person name="Cheng J.F."/>
            <person name="Goodwin L."/>
            <person name="Pitluck S."/>
            <person name="Peters L."/>
            <person name="Pati A."/>
            <person name="Mikhailova N."/>
            <person name="Pagani I."/>
            <person name="Teshima H."/>
            <person name="Han C."/>
            <person name="Tapia R."/>
            <person name="Land M."/>
            <person name="Woyke T."/>
            <person name="Klenk H.P."/>
            <person name="Kyrpides N."/>
            <person name="Ivanova N."/>
        </authorList>
    </citation>
    <scope>NUCLEOTIDE SEQUENCE [LARGE SCALE GENOMIC DNA]</scope>
    <source>
        <strain evidence="3">DSM 18323 / JCM 14033 / SH-6</strain>
        <plasmid evidence="3">Plasmid pHALXA01</plasmid>
    </source>
</reference>
<dbReference type="SUPFAM" id="SSF49785">
    <property type="entry name" value="Galactose-binding domain-like"/>
    <property type="match status" value="1"/>
</dbReference>
<name>F8DDW9_HALXS</name>
<dbReference type="PROSITE" id="PS51318">
    <property type="entry name" value="TAT"/>
    <property type="match status" value="1"/>
</dbReference>
<evidence type="ECO:0000313" key="3">
    <source>
        <dbReference type="Proteomes" id="UP000006794"/>
    </source>
</evidence>